<keyword evidence="2" id="KW-1185">Reference proteome</keyword>
<sequence length="101" mass="11354">MFRYSNRSLYIASPLILGDTQLARLIAASITDRADNVKIECDQHACDNLEVICEGERLLFIVDLGGRMASVLLNEEKVKLLSAEIDKWLSTKDKQRVTGEN</sequence>
<accession>A0A858NQ18</accession>
<name>A0A858NQ18_9CAUD</name>
<reference evidence="1 2" key="1">
    <citation type="submission" date="2020-03" db="EMBL/GenBank/DDBJ databases">
        <title>Development of an integrated pest management strategy to control Xanthomonas campestris pv. campestris by using bacteriophages.</title>
        <authorList>
            <person name="Fortuna K.J."/>
            <person name="Holtappels D."/>
            <person name="Lavigne R."/>
            <person name="Wagemans J."/>
        </authorList>
    </citation>
    <scope>NUCLEOTIDE SEQUENCE [LARGE SCALE GENOMIC DNA]</scope>
</reference>
<organism evidence="1 2">
    <name type="scientific">Xanthomonas phage FoX6</name>
    <dbReference type="NCBI Taxonomy" id="2723902"/>
    <lineage>
        <taxon>Viruses</taxon>
        <taxon>Duplodnaviria</taxon>
        <taxon>Heunggongvirae</taxon>
        <taxon>Uroviricota</taxon>
        <taxon>Caudoviricetes</taxon>
        <taxon>Lindbergviridae</taxon>
        <taxon>Carpasinavirus</taxon>
        <taxon>Carpasinavirus FoX6</taxon>
        <taxon>Carpasinavirus XcP1</taxon>
    </lineage>
</organism>
<evidence type="ECO:0000313" key="1">
    <source>
        <dbReference type="EMBL" id="QJB22138.1"/>
    </source>
</evidence>
<evidence type="ECO:0000313" key="2">
    <source>
        <dbReference type="Proteomes" id="UP000671849"/>
    </source>
</evidence>
<protein>
    <submittedName>
        <fullName evidence="1">Uncharacterized protein</fullName>
    </submittedName>
</protein>
<gene>
    <name evidence="1" type="ORF">XccvBFoX6_gp80</name>
</gene>
<proteinExistence type="predicted"/>
<dbReference type="EMBL" id="MT161386">
    <property type="protein sequence ID" value="QJB22138.1"/>
    <property type="molecule type" value="Genomic_DNA"/>
</dbReference>
<dbReference type="Proteomes" id="UP000671849">
    <property type="component" value="Segment"/>
</dbReference>